<feature type="domain" description="CdaR GGDEF-like" evidence="5">
    <location>
        <begin position="224"/>
        <end position="339"/>
    </location>
</feature>
<evidence type="ECO:0000259" key="5">
    <source>
        <dbReference type="Pfam" id="PF17853"/>
    </source>
</evidence>
<accession>A0A5N0ECJ3</accession>
<dbReference type="OrthoDB" id="3663486at2"/>
<evidence type="ECO:0000256" key="1">
    <source>
        <dbReference type="ARBA" id="ARBA00006754"/>
    </source>
</evidence>
<dbReference type="InterPro" id="IPR051448">
    <property type="entry name" value="CdaR-like_regulators"/>
</dbReference>
<reference evidence="6 7" key="1">
    <citation type="submission" date="2019-09" db="EMBL/GenBank/DDBJ databases">
        <authorList>
            <person name="Wang X."/>
        </authorList>
    </citation>
    <scope>NUCLEOTIDE SEQUENCE [LARGE SCALE GENOMIC DNA]</scope>
    <source>
        <strain evidence="6 7">CICC 11023</strain>
    </source>
</reference>
<organism evidence="6 7">
    <name type="scientific">Nocardia colli</name>
    <dbReference type="NCBI Taxonomy" id="2545717"/>
    <lineage>
        <taxon>Bacteria</taxon>
        <taxon>Bacillati</taxon>
        <taxon>Actinomycetota</taxon>
        <taxon>Actinomycetes</taxon>
        <taxon>Mycobacteriales</taxon>
        <taxon>Nocardiaceae</taxon>
        <taxon>Nocardia</taxon>
    </lineage>
</organism>
<feature type="domain" description="RsbT co-antagonist protein RsbRD N-terminal" evidence="4">
    <location>
        <begin position="75"/>
        <end position="213"/>
    </location>
</feature>
<dbReference type="PANTHER" id="PTHR33744:SF1">
    <property type="entry name" value="DNA-BINDING TRANSCRIPTIONAL ACTIVATOR ADER"/>
    <property type="match status" value="1"/>
</dbReference>
<dbReference type="Pfam" id="PF14361">
    <property type="entry name" value="RsbRD_N"/>
    <property type="match status" value="1"/>
</dbReference>
<proteinExistence type="inferred from homology"/>
<evidence type="ECO:0000259" key="4">
    <source>
        <dbReference type="Pfam" id="PF14361"/>
    </source>
</evidence>
<evidence type="ECO:0008006" key="8">
    <source>
        <dbReference type="Google" id="ProtNLM"/>
    </source>
</evidence>
<feature type="region of interest" description="Disordered" evidence="2">
    <location>
        <begin position="19"/>
        <end position="41"/>
    </location>
</feature>
<dbReference type="Gene3D" id="1.10.10.2840">
    <property type="entry name" value="PucR C-terminal helix-turn-helix domain"/>
    <property type="match status" value="1"/>
</dbReference>
<comment type="similarity">
    <text evidence="1">Belongs to the CdaR family.</text>
</comment>
<dbReference type="EMBL" id="VXLC01000008">
    <property type="protein sequence ID" value="KAA8887167.1"/>
    <property type="molecule type" value="Genomic_DNA"/>
</dbReference>
<evidence type="ECO:0000313" key="7">
    <source>
        <dbReference type="Proteomes" id="UP000323876"/>
    </source>
</evidence>
<feature type="domain" description="PucR C-terminal helix-turn-helix" evidence="3">
    <location>
        <begin position="391"/>
        <end position="446"/>
    </location>
</feature>
<dbReference type="Pfam" id="PF17853">
    <property type="entry name" value="GGDEF_2"/>
    <property type="match status" value="1"/>
</dbReference>
<gene>
    <name evidence="6" type="ORF">F3087_19890</name>
</gene>
<evidence type="ECO:0000313" key="6">
    <source>
        <dbReference type="EMBL" id="KAA8887167.1"/>
    </source>
</evidence>
<comment type="caution">
    <text evidence="6">The sequence shown here is derived from an EMBL/GenBank/DDBJ whole genome shotgun (WGS) entry which is preliminary data.</text>
</comment>
<evidence type="ECO:0000256" key="2">
    <source>
        <dbReference type="SAM" id="MobiDB-lite"/>
    </source>
</evidence>
<dbReference type="Pfam" id="PF13556">
    <property type="entry name" value="HTH_30"/>
    <property type="match status" value="1"/>
</dbReference>
<protein>
    <recommendedName>
        <fullName evidence="8">PucR family transcriptional regulator</fullName>
    </recommendedName>
</protein>
<dbReference type="AlphaFoldDB" id="A0A5N0ECJ3"/>
<dbReference type="InterPro" id="IPR042070">
    <property type="entry name" value="PucR_C-HTH_sf"/>
</dbReference>
<dbReference type="InterPro" id="IPR025736">
    <property type="entry name" value="PucR_C-HTH_dom"/>
</dbReference>
<dbReference type="InterPro" id="IPR025751">
    <property type="entry name" value="RsbRD_N_dom"/>
</dbReference>
<evidence type="ECO:0000259" key="3">
    <source>
        <dbReference type="Pfam" id="PF13556"/>
    </source>
</evidence>
<dbReference type="PANTHER" id="PTHR33744">
    <property type="entry name" value="CARBOHYDRATE DIACID REGULATOR"/>
    <property type="match status" value="1"/>
</dbReference>
<name>A0A5N0ECJ3_9NOCA</name>
<dbReference type="Proteomes" id="UP000323876">
    <property type="component" value="Unassembled WGS sequence"/>
</dbReference>
<dbReference type="InterPro" id="IPR041522">
    <property type="entry name" value="CdaR_GGDEF"/>
</dbReference>
<keyword evidence="7" id="KW-1185">Reference proteome</keyword>
<sequence length="465" mass="51115">MDPDQSVIATGYSAAPRTGRRYLTSRRADRTNAPRPDSPGSRMWSMTALDQEALDWLVQFGAQARNDEQTQQLVDLVDGKINEVNAQLPGDAELAEMLHAATRSHWRSFLAMVSREVFEVHAPAEVLALSRTVARRGFGIDVVMRTYRVGQAMLWQFITDFLNKAIEDDQLRSAVLLLFWDRVLEWTDTCVEASVAVYTDEREQWQRGALARRFGLAGSLLRGDAIDIDHAEAQLGHSLRRYQTAIVLWADDAAATPDPVRTLEKFGNDIAALLDAPRPLMLSSGVRGMWAWIATSSVPDLAALPAVGQPGLHAAIGSSAPDIAGFRQSHREAIAAQRVAIETDHAATVIRYADVELVCLTTGDGSVEAMRVLATRELGALTGADETTARLRETLLAYLAGGRNVPATAQQLNVHPNTVRYRINQSEELLGHSIEERATYIELALRCAQTYGDKILTPQPDRAIA</sequence>